<reference evidence="3" key="1">
    <citation type="submission" date="2025-08" db="UniProtKB">
        <authorList>
            <consortium name="RefSeq"/>
        </authorList>
    </citation>
    <scope>IDENTIFICATION</scope>
</reference>
<dbReference type="Proteomes" id="UP001515500">
    <property type="component" value="Unplaced"/>
</dbReference>
<evidence type="ECO:0000313" key="3">
    <source>
        <dbReference type="RefSeq" id="XP_039118594.1"/>
    </source>
</evidence>
<dbReference type="InterPro" id="IPR011989">
    <property type="entry name" value="ARM-like"/>
</dbReference>
<dbReference type="SMART" id="SM00185">
    <property type="entry name" value="ARM"/>
    <property type="match status" value="5"/>
</dbReference>
<keyword evidence="1" id="KW-0677">Repeat</keyword>
<dbReference type="PANTHER" id="PTHR22895">
    <property type="entry name" value="ARMADILLO REPEAT-CONTAINING PROTEIN 6"/>
    <property type="match status" value="1"/>
</dbReference>
<accession>A0AB40AV53</accession>
<evidence type="ECO:0000256" key="1">
    <source>
        <dbReference type="ARBA" id="ARBA00022737"/>
    </source>
</evidence>
<gene>
    <name evidence="3" type="primary">LOC120254566</name>
</gene>
<dbReference type="InterPro" id="IPR000225">
    <property type="entry name" value="Armadillo"/>
</dbReference>
<sequence>MGSSGRPISQEAFDALVAENISDLFMDPEEALEDAVQTLTLQGVHLSGIVKCVPGVNRVEDNPVMRSLGGLKKMSGRLECSVLESSDIDEMVEFFDEICRLCSSGADNASILMKNGGIELLVSFCGACCREDRDTCHDGSERILISALRAMSSVLRDFQSREAFWRGDGPKITMDILRSSDDPNLLDCGFSVVVAAATGNEIVKEAFVELTIEELFLDILRGQPKGAVPNLYDAIRVLLTPDDNRVAASQVYGYARRFAKIGIADALLDAFHEGIGSSGLLSSCIALKAIAVNDEICRSISSKGGIDVILQCIDDSSVYNNKAVAKACCSLLSKLAGSDANKNAIVQKNGLDRLIKLSSKFYDDPSVLQEIMSIISVLSLRSPENASRALEAGAGDLAIQAMQKFPAAYQMQRQACYMIRNLVARNPENRTILLSNGIEKIIRRVKGSHESCKEAATDALRDIGLDDYNA</sequence>
<dbReference type="RefSeq" id="XP_039118594.1">
    <property type="nucleotide sequence ID" value="XM_039262660.1"/>
</dbReference>
<protein>
    <submittedName>
        <fullName evidence="3">Armadillo repeat-containing protein 6</fullName>
    </submittedName>
</protein>
<dbReference type="Gene3D" id="1.25.10.10">
    <property type="entry name" value="Leucine-rich Repeat Variant"/>
    <property type="match status" value="2"/>
</dbReference>
<dbReference type="PANTHER" id="PTHR22895:SF0">
    <property type="entry name" value="ARMADILLO REPEAT-CONTAINING PROTEIN 6"/>
    <property type="match status" value="1"/>
</dbReference>
<dbReference type="AlphaFoldDB" id="A0AB40AV53"/>
<evidence type="ECO:0000313" key="2">
    <source>
        <dbReference type="Proteomes" id="UP001515500"/>
    </source>
</evidence>
<dbReference type="InterPro" id="IPR016024">
    <property type="entry name" value="ARM-type_fold"/>
</dbReference>
<dbReference type="GeneID" id="120254566"/>
<name>A0AB40AV53_DIOCR</name>
<dbReference type="SUPFAM" id="SSF48371">
    <property type="entry name" value="ARM repeat"/>
    <property type="match status" value="1"/>
</dbReference>
<proteinExistence type="predicted"/>
<organism evidence="2 3">
    <name type="scientific">Dioscorea cayennensis subsp. rotundata</name>
    <name type="common">White Guinea yam</name>
    <name type="synonym">Dioscorea rotundata</name>
    <dbReference type="NCBI Taxonomy" id="55577"/>
    <lineage>
        <taxon>Eukaryota</taxon>
        <taxon>Viridiplantae</taxon>
        <taxon>Streptophyta</taxon>
        <taxon>Embryophyta</taxon>
        <taxon>Tracheophyta</taxon>
        <taxon>Spermatophyta</taxon>
        <taxon>Magnoliopsida</taxon>
        <taxon>Liliopsida</taxon>
        <taxon>Dioscoreales</taxon>
        <taxon>Dioscoreaceae</taxon>
        <taxon>Dioscorea</taxon>
    </lineage>
</organism>
<keyword evidence="2" id="KW-1185">Reference proteome</keyword>